<comment type="subcellular location">
    <subcellularLocation>
        <location evidence="1">Membrane</location>
        <topology evidence="1">Multi-pass membrane protein</topology>
    </subcellularLocation>
</comment>
<dbReference type="RefSeq" id="XP_016224452.1">
    <property type="nucleotide sequence ID" value="XM_016368664.1"/>
</dbReference>
<proteinExistence type="inferred from homology"/>
<feature type="transmembrane region" description="Helical" evidence="7">
    <location>
        <begin position="104"/>
        <end position="123"/>
    </location>
</feature>
<comment type="similarity">
    <text evidence="5">Belongs to the SAT4 family.</text>
</comment>
<dbReference type="GO" id="GO:0016020">
    <property type="term" value="C:membrane"/>
    <property type="evidence" value="ECO:0007669"/>
    <property type="project" value="UniProtKB-SubCell"/>
</dbReference>
<feature type="compositionally biased region" description="Basic residues" evidence="6">
    <location>
        <begin position="394"/>
        <end position="404"/>
    </location>
</feature>
<feature type="region of interest" description="Disordered" evidence="6">
    <location>
        <begin position="378"/>
        <end position="417"/>
    </location>
</feature>
<dbReference type="VEuPathDB" id="FungiDB:PV10_04142"/>
<feature type="compositionally biased region" description="Low complexity" evidence="6">
    <location>
        <begin position="378"/>
        <end position="393"/>
    </location>
</feature>
<evidence type="ECO:0000256" key="4">
    <source>
        <dbReference type="ARBA" id="ARBA00023136"/>
    </source>
</evidence>
<evidence type="ECO:0000313" key="10">
    <source>
        <dbReference type="Proteomes" id="UP000054302"/>
    </source>
</evidence>
<sequence length="523" mass="58453">MARGWDWGYTLIIVLCFLSITATALTAVEEEIPECSTSRCLSRFSDPPSPANQTIFDSFCRSVVFDDQLDRCLYASCTIREALATKNVIARSCEMPVRNGGTTTRVICSTFGVIALISVAIRLTTQWTRESRFGVDDCLIAIAFIASIPTIAIAFRTTELGVGKDIWIVYANATEILKLWYVGIITYLPVVVITRMSIYVFYLRIFSASTTFRRWVYVLMILNVLAAVLFVFLGIFQCRPISYAWTLWDGQHRGKCLNVRALGVSSGFVNVVFDFVTLVLPMPILLNLNMRIGRKIQVIAMFCVGAFVGIVSTLRVTSLFSFWNTRNFTWDYNPVLYYSGLEIYVGIICACMPAMRQLVEKGSRKLFSEKRAILCFGTTPNNTTSPSSPSKNNKNNKNKNSNRHSRQEAHDSYLRPRPSVKIEILETREVRVTSEYRTLEEQLSQQSDGIAPSNWQTLSTFSSCSSPPVFRTPAEGGGGGGTELDMELDFITAHPDVEKSPVVARQDSVSPSTSPHRGFKAPD</sequence>
<dbReference type="Proteomes" id="UP000054302">
    <property type="component" value="Unassembled WGS sequence"/>
</dbReference>
<dbReference type="Pfam" id="PF20684">
    <property type="entry name" value="Fung_rhodopsin"/>
    <property type="match status" value="1"/>
</dbReference>
<dbReference type="HOGENOM" id="CLU_028200_6_3_1"/>
<evidence type="ECO:0000256" key="2">
    <source>
        <dbReference type="ARBA" id="ARBA00022692"/>
    </source>
</evidence>
<evidence type="ECO:0000256" key="1">
    <source>
        <dbReference type="ARBA" id="ARBA00004141"/>
    </source>
</evidence>
<keyword evidence="10" id="KW-1185">Reference proteome</keyword>
<name>A0A0D2A1E9_EXOME</name>
<accession>A0A0D2A1E9</accession>
<evidence type="ECO:0000256" key="7">
    <source>
        <dbReference type="SAM" id="Phobius"/>
    </source>
</evidence>
<gene>
    <name evidence="9" type="ORF">PV10_04142</name>
</gene>
<evidence type="ECO:0000259" key="8">
    <source>
        <dbReference type="Pfam" id="PF20684"/>
    </source>
</evidence>
<dbReference type="PANTHER" id="PTHR33048:SF143">
    <property type="entry name" value="EXTRACELLULAR MEMBRANE PROTEIN CFEM DOMAIN-CONTAINING PROTEIN-RELATED"/>
    <property type="match status" value="1"/>
</dbReference>
<dbReference type="GeneID" id="27321987"/>
<dbReference type="EMBL" id="KN847522">
    <property type="protein sequence ID" value="KIV92878.1"/>
    <property type="molecule type" value="Genomic_DNA"/>
</dbReference>
<keyword evidence="2 7" id="KW-0812">Transmembrane</keyword>
<dbReference type="STRING" id="212818.A0A0D2A1E9"/>
<dbReference type="InterPro" id="IPR052337">
    <property type="entry name" value="SAT4-like"/>
</dbReference>
<feature type="region of interest" description="Disordered" evidence="6">
    <location>
        <begin position="463"/>
        <end position="523"/>
    </location>
</feature>
<dbReference type="PANTHER" id="PTHR33048">
    <property type="entry name" value="PTH11-LIKE INTEGRAL MEMBRANE PROTEIN (AFU_ORTHOLOGUE AFUA_5G11245)"/>
    <property type="match status" value="1"/>
</dbReference>
<feature type="transmembrane region" description="Helical" evidence="7">
    <location>
        <begin position="135"/>
        <end position="155"/>
    </location>
</feature>
<keyword evidence="3 7" id="KW-1133">Transmembrane helix</keyword>
<dbReference type="AlphaFoldDB" id="A0A0D2A1E9"/>
<evidence type="ECO:0000256" key="6">
    <source>
        <dbReference type="SAM" id="MobiDB-lite"/>
    </source>
</evidence>
<feature type="transmembrane region" description="Helical" evidence="7">
    <location>
        <begin position="335"/>
        <end position="355"/>
    </location>
</feature>
<feature type="transmembrane region" description="Helical" evidence="7">
    <location>
        <begin position="267"/>
        <end position="286"/>
    </location>
</feature>
<dbReference type="OMA" id="WSNLEIN"/>
<dbReference type="OrthoDB" id="4117068at2759"/>
<feature type="transmembrane region" description="Helical" evidence="7">
    <location>
        <begin position="215"/>
        <end position="236"/>
    </location>
</feature>
<evidence type="ECO:0000256" key="3">
    <source>
        <dbReference type="ARBA" id="ARBA00022989"/>
    </source>
</evidence>
<evidence type="ECO:0000313" key="9">
    <source>
        <dbReference type="EMBL" id="KIV92878.1"/>
    </source>
</evidence>
<feature type="transmembrane region" description="Helical" evidence="7">
    <location>
        <begin position="7"/>
        <end position="28"/>
    </location>
</feature>
<organism evidence="9 10">
    <name type="scientific">Exophiala mesophila</name>
    <name type="common">Black yeast-like fungus</name>
    <dbReference type="NCBI Taxonomy" id="212818"/>
    <lineage>
        <taxon>Eukaryota</taxon>
        <taxon>Fungi</taxon>
        <taxon>Dikarya</taxon>
        <taxon>Ascomycota</taxon>
        <taxon>Pezizomycotina</taxon>
        <taxon>Eurotiomycetes</taxon>
        <taxon>Chaetothyriomycetidae</taxon>
        <taxon>Chaetothyriales</taxon>
        <taxon>Herpotrichiellaceae</taxon>
        <taxon>Exophiala</taxon>
    </lineage>
</organism>
<feature type="compositionally biased region" description="Basic and acidic residues" evidence="6">
    <location>
        <begin position="405"/>
        <end position="414"/>
    </location>
</feature>
<protein>
    <recommendedName>
        <fullName evidence="8">Rhodopsin domain-containing protein</fullName>
    </recommendedName>
</protein>
<evidence type="ECO:0000256" key="5">
    <source>
        <dbReference type="ARBA" id="ARBA00038359"/>
    </source>
</evidence>
<feature type="transmembrane region" description="Helical" evidence="7">
    <location>
        <begin position="179"/>
        <end position="203"/>
    </location>
</feature>
<feature type="domain" description="Rhodopsin" evidence="8">
    <location>
        <begin position="121"/>
        <end position="360"/>
    </location>
</feature>
<reference evidence="9 10" key="1">
    <citation type="submission" date="2015-01" db="EMBL/GenBank/DDBJ databases">
        <title>The Genome Sequence of Exophiala mesophila CBS40295.</title>
        <authorList>
            <consortium name="The Broad Institute Genomics Platform"/>
            <person name="Cuomo C."/>
            <person name="de Hoog S."/>
            <person name="Gorbushina A."/>
            <person name="Stielow B."/>
            <person name="Teixiera M."/>
            <person name="Abouelleil A."/>
            <person name="Chapman S.B."/>
            <person name="Priest M."/>
            <person name="Young S.K."/>
            <person name="Wortman J."/>
            <person name="Nusbaum C."/>
            <person name="Birren B."/>
        </authorList>
    </citation>
    <scope>NUCLEOTIDE SEQUENCE [LARGE SCALE GENOMIC DNA]</scope>
    <source>
        <strain evidence="9 10">CBS 40295</strain>
    </source>
</reference>
<keyword evidence="4 7" id="KW-0472">Membrane</keyword>
<feature type="transmembrane region" description="Helical" evidence="7">
    <location>
        <begin position="298"/>
        <end position="323"/>
    </location>
</feature>
<dbReference type="InterPro" id="IPR049326">
    <property type="entry name" value="Rhodopsin_dom_fungi"/>
</dbReference>